<dbReference type="InterPro" id="IPR013216">
    <property type="entry name" value="Methyltransf_11"/>
</dbReference>
<proteinExistence type="predicted"/>
<dbReference type="AlphaFoldDB" id="A0A6L6WMH6"/>
<dbReference type="Gene3D" id="3.40.50.150">
    <property type="entry name" value="Vaccinia Virus protein VP39"/>
    <property type="match status" value="1"/>
</dbReference>
<reference evidence="2 3" key="1">
    <citation type="submission" date="2019-12" db="EMBL/GenBank/DDBJ databases">
        <authorList>
            <person name="Zhang Y.-J."/>
        </authorList>
    </citation>
    <scope>NUCLEOTIDE SEQUENCE [LARGE SCALE GENOMIC DNA]</scope>
    <source>
        <strain evidence="2 3">CY05</strain>
    </source>
</reference>
<gene>
    <name evidence="2" type="ORF">GO984_22170</name>
</gene>
<accession>A0A6L6WMH6</accession>
<sequence length="246" mass="28382">MTEQKPDYVGICIGSGAWTHPRWANLDYVSDAYADRQERVDYPCNLFNDNFPVADSLYQAAYLSHVVEHLSDRVVRHTLSETFRVLKPGGTVRIACPDFDKIADAYFRKDAVFFSRFGFVKFHPNESLHQRFLRCFAAGYLQKSKFEELPRMSDDDVQKLFPRRETAFEAAASLVAKIPESYNSFSPGTHMNVWTLQKMRSLLLDIGFTEAYGSWCQGSRSRHMGHKKHFDLTHPFMSLYVEARKG</sequence>
<evidence type="ECO:0000313" key="3">
    <source>
        <dbReference type="Proteomes" id="UP000478892"/>
    </source>
</evidence>
<keyword evidence="2" id="KW-0808">Transferase</keyword>
<dbReference type="GO" id="GO:0008757">
    <property type="term" value="F:S-adenosylmethionine-dependent methyltransferase activity"/>
    <property type="evidence" value="ECO:0007669"/>
    <property type="project" value="InterPro"/>
</dbReference>
<dbReference type="InterPro" id="IPR029063">
    <property type="entry name" value="SAM-dependent_MTases_sf"/>
</dbReference>
<dbReference type="EMBL" id="WQLV01000024">
    <property type="protein sequence ID" value="MVO18520.1"/>
    <property type="molecule type" value="Genomic_DNA"/>
</dbReference>
<keyword evidence="3" id="KW-1185">Reference proteome</keyword>
<comment type="caution">
    <text evidence="2">The sequence shown here is derived from an EMBL/GenBank/DDBJ whole genome shotgun (WGS) entry which is preliminary data.</text>
</comment>
<protein>
    <submittedName>
        <fullName evidence="2">Methyltransferase domain-containing protein</fullName>
    </submittedName>
</protein>
<evidence type="ECO:0000259" key="1">
    <source>
        <dbReference type="Pfam" id="PF08241"/>
    </source>
</evidence>
<evidence type="ECO:0000313" key="2">
    <source>
        <dbReference type="EMBL" id="MVO18520.1"/>
    </source>
</evidence>
<dbReference type="RefSeq" id="WP_157024722.1">
    <property type="nucleotide sequence ID" value="NZ_WQLV01000024.1"/>
</dbReference>
<keyword evidence="2" id="KW-0489">Methyltransferase</keyword>
<dbReference type="GO" id="GO:0032259">
    <property type="term" value="P:methylation"/>
    <property type="evidence" value="ECO:0007669"/>
    <property type="project" value="UniProtKB-KW"/>
</dbReference>
<organism evidence="2 3">
    <name type="scientific">Parasedimentitalea huanghaiensis</name>
    <dbReference type="NCBI Taxonomy" id="2682100"/>
    <lineage>
        <taxon>Bacteria</taxon>
        <taxon>Pseudomonadati</taxon>
        <taxon>Pseudomonadota</taxon>
        <taxon>Alphaproteobacteria</taxon>
        <taxon>Rhodobacterales</taxon>
        <taxon>Paracoccaceae</taxon>
        <taxon>Parasedimentitalea</taxon>
    </lineage>
</organism>
<dbReference type="Proteomes" id="UP000478892">
    <property type="component" value="Unassembled WGS sequence"/>
</dbReference>
<name>A0A6L6WMH6_9RHOB</name>
<feature type="domain" description="Methyltransferase type 11" evidence="1">
    <location>
        <begin position="29"/>
        <end position="92"/>
    </location>
</feature>
<dbReference type="Pfam" id="PF08241">
    <property type="entry name" value="Methyltransf_11"/>
    <property type="match status" value="1"/>
</dbReference>
<dbReference type="SUPFAM" id="SSF53335">
    <property type="entry name" value="S-adenosyl-L-methionine-dependent methyltransferases"/>
    <property type="match status" value="1"/>
</dbReference>